<dbReference type="InterPro" id="IPR012828">
    <property type="entry name" value="PFKA_ATP_prok"/>
</dbReference>
<feature type="binding site" description="in other chain" evidence="14">
    <location>
        <begin position="174"/>
        <end position="176"/>
    </location>
    <ligand>
        <name>substrate</name>
        <note>ligand shared between dimeric partners</note>
    </ligand>
</feature>
<keyword evidence="17" id="KW-1185">Reference proteome</keyword>
<keyword evidence="4 14" id="KW-0963">Cytoplasm</keyword>
<dbReference type="InterPro" id="IPR035966">
    <property type="entry name" value="PKF_sf"/>
</dbReference>
<dbReference type="NCBIfam" id="NF002872">
    <property type="entry name" value="PRK03202.1"/>
    <property type="match status" value="1"/>
</dbReference>
<feature type="binding site" description="in other chain" evidence="14">
    <location>
        <begin position="218"/>
        <end position="220"/>
    </location>
    <ligand>
        <name>ADP</name>
        <dbReference type="ChEBI" id="CHEBI:456216"/>
        <note>allosteric activator; ligand shared between dimeric partners</note>
    </ligand>
</feature>
<dbReference type="Gene3D" id="3.40.50.450">
    <property type="match status" value="1"/>
</dbReference>
<comment type="catalytic activity">
    <reaction evidence="13 14">
        <text>beta-D-fructose 6-phosphate + ATP = beta-D-fructose 1,6-bisphosphate + ADP + H(+)</text>
        <dbReference type="Rhea" id="RHEA:16109"/>
        <dbReference type="ChEBI" id="CHEBI:15378"/>
        <dbReference type="ChEBI" id="CHEBI:30616"/>
        <dbReference type="ChEBI" id="CHEBI:32966"/>
        <dbReference type="ChEBI" id="CHEBI:57634"/>
        <dbReference type="ChEBI" id="CHEBI:456216"/>
        <dbReference type="EC" id="2.7.1.11"/>
    </reaction>
</comment>
<dbReference type="PROSITE" id="PS00433">
    <property type="entry name" value="PHOSPHOFRUCTOKINASE"/>
    <property type="match status" value="1"/>
</dbReference>
<feature type="binding site" evidence="14">
    <location>
        <begin position="25"/>
        <end position="29"/>
    </location>
    <ligand>
        <name>ADP</name>
        <dbReference type="ChEBI" id="CHEBI:456216"/>
        <note>allosteric activator; ligand shared between dimeric partners</note>
    </ligand>
</feature>
<evidence type="ECO:0000313" key="16">
    <source>
        <dbReference type="EMBL" id="KAB2815072.1"/>
    </source>
</evidence>
<organism evidence="16 17">
    <name type="scientific">Phaeocystidibacter marisrubri</name>
    <dbReference type="NCBI Taxonomy" id="1577780"/>
    <lineage>
        <taxon>Bacteria</taxon>
        <taxon>Pseudomonadati</taxon>
        <taxon>Bacteroidota</taxon>
        <taxon>Flavobacteriia</taxon>
        <taxon>Flavobacteriales</taxon>
        <taxon>Phaeocystidibacteraceae</taxon>
        <taxon>Phaeocystidibacter</taxon>
    </lineage>
</organism>
<keyword evidence="7 14" id="KW-0479">Metal-binding</keyword>
<gene>
    <name evidence="14 16" type="primary">pfkA</name>
    <name evidence="16" type="ORF">F8C82_13295</name>
</gene>
<dbReference type="PIRSF" id="PIRSF000532">
    <property type="entry name" value="ATP_PFK_prok"/>
    <property type="match status" value="1"/>
</dbReference>
<evidence type="ECO:0000256" key="9">
    <source>
        <dbReference type="ARBA" id="ARBA00022777"/>
    </source>
</evidence>
<dbReference type="Pfam" id="PF00365">
    <property type="entry name" value="PFK"/>
    <property type="match status" value="1"/>
</dbReference>
<dbReference type="GO" id="GO:0003872">
    <property type="term" value="F:6-phosphofructokinase activity"/>
    <property type="evidence" value="ECO:0007669"/>
    <property type="project" value="UniProtKB-UniRule"/>
</dbReference>
<comment type="pathway">
    <text evidence="3 14">Carbohydrate degradation; glycolysis; D-glyceraldehyde 3-phosphate and glycerone phosphate from D-glucose: step 3/4.</text>
</comment>
<reference evidence="16 17" key="1">
    <citation type="submission" date="2019-10" db="EMBL/GenBank/DDBJ databases">
        <title>Genome sequence of Phaeocystidibacter marisrubri JCM30614 (type strain).</title>
        <authorList>
            <person name="Bowman J.P."/>
        </authorList>
    </citation>
    <scope>NUCLEOTIDE SEQUENCE [LARGE SCALE GENOMIC DNA]</scope>
    <source>
        <strain evidence="16 17">JCM 30614</strain>
    </source>
</reference>
<dbReference type="FunFam" id="3.40.50.460:FF:000002">
    <property type="entry name" value="ATP-dependent 6-phosphofructokinase"/>
    <property type="match status" value="1"/>
</dbReference>
<dbReference type="GO" id="GO:0061621">
    <property type="term" value="P:canonical glycolysis"/>
    <property type="evidence" value="ECO:0007669"/>
    <property type="project" value="TreeGrafter"/>
</dbReference>
<dbReference type="OrthoDB" id="9802503at2"/>
<evidence type="ECO:0000256" key="1">
    <source>
        <dbReference type="ARBA" id="ARBA00001946"/>
    </source>
</evidence>
<evidence type="ECO:0000256" key="6">
    <source>
        <dbReference type="ARBA" id="ARBA00022679"/>
    </source>
</evidence>
<comment type="similarity">
    <text evidence="14">Belongs to the phosphofructokinase type A (PFKA) family. ATP-dependent PFK group I subfamily. Prokaryotic clade 'B1' sub-subfamily.</text>
</comment>
<evidence type="ECO:0000256" key="7">
    <source>
        <dbReference type="ARBA" id="ARBA00022723"/>
    </source>
</evidence>
<dbReference type="PRINTS" id="PR00476">
    <property type="entry name" value="PHFRCTKINASE"/>
</dbReference>
<dbReference type="Proteomes" id="UP000484164">
    <property type="component" value="Unassembled WGS sequence"/>
</dbReference>
<keyword evidence="11 14" id="KW-0460">Magnesium</keyword>
<evidence type="ECO:0000256" key="8">
    <source>
        <dbReference type="ARBA" id="ARBA00022741"/>
    </source>
</evidence>
<comment type="caution">
    <text evidence="16">The sequence shown here is derived from an EMBL/GenBank/DDBJ whole genome shotgun (WGS) entry which is preliminary data.</text>
</comment>
<evidence type="ECO:0000256" key="10">
    <source>
        <dbReference type="ARBA" id="ARBA00022840"/>
    </source>
</evidence>
<dbReference type="GO" id="GO:0016208">
    <property type="term" value="F:AMP binding"/>
    <property type="evidence" value="ECO:0007669"/>
    <property type="project" value="TreeGrafter"/>
</dbReference>
<dbReference type="GO" id="GO:0006002">
    <property type="term" value="P:fructose 6-phosphate metabolic process"/>
    <property type="evidence" value="ECO:0007669"/>
    <property type="project" value="UniProtKB-UniRule"/>
</dbReference>
<dbReference type="SUPFAM" id="SSF53784">
    <property type="entry name" value="Phosphofructokinase"/>
    <property type="match status" value="1"/>
</dbReference>
<evidence type="ECO:0000256" key="5">
    <source>
        <dbReference type="ARBA" id="ARBA00022533"/>
    </source>
</evidence>
<sequence>MSKAIKTLAVLTSGGDAPGMNAAIRAVVRTAVFYEKRIFGIKRGYDGLIEGDFEELNSKSVKNILNLGGTILKSARSEEFKTEAGQMKAYEQLQKHGVDGLIVIGGNGTFTGAHRFFEAHGVPVIGIPGTIDNDLFGTDYTIGYDTATNTVVDCIDKIRDTASSHNRLFFVEVMGRDSGFIAMNTAVAIGALDVILPEQNKSYEDLFVEIEKGASNKKTSNIVVVAEGNKLGDSFSIANKVREHFPQLDTKVTILGHLQRGGAPSCFDRVTASKLGVAAVEGLLNGRFDVMAGMVDEELTYTFLQQAVMNKAQLDPEMLRISKILAI</sequence>
<dbReference type="GO" id="GO:0048029">
    <property type="term" value="F:monosaccharide binding"/>
    <property type="evidence" value="ECO:0007669"/>
    <property type="project" value="TreeGrafter"/>
</dbReference>
<evidence type="ECO:0000256" key="3">
    <source>
        <dbReference type="ARBA" id="ARBA00004679"/>
    </source>
</evidence>
<dbReference type="RefSeq" id="WP_151694110.1">
    <property type="nucleotide sequence ID" value="NZ_BMGX01000001.1"/>
</dbReference>
<keyword evidence="5 14" id="KW-0021">Allosteric enzyme</keyword>
<comment type="subunit">
    <text evidence="14">Homotetramer.</text>
</comment>
<dbReference type="InterPro" id="IPR015912">
    <property type="entry name" value="Phosphofructokinase_CS"/>
</dbReference>
<keyword evidence="12 14" id="KW-0324">Glycolysis</keyword>
<feature type="binding site" description="in other chain" evidence="14">
    <location>
        <position position="227"/>
    </location>
    <ligand>
        <name>substrate</name>
        <note>ligand shared between dimeric partners</note>
    </ligand>
</feature>
<dbReference type="EMBL" id="WBVQ01000003">
    <property type="protein sequence ID" value="KAB2815072.1"/>
    <property type="molecule type" value="Genomic_DNA"/>
</dbReference>
<dbReference type="AlphaFoldDB" id="A0A6L3ZBP2"/>
<comment type="function">
    <text evidence="14">Catalyzes the phosphorylation of D-fructose 6-phosphate to fructose 1,6-bisphosphate by ATP, the first committing step of glycolysis.</text>
</comment>
<dbReference type="GO" id="GO:0070095">
    <property type="term" value="F:fructose-6-phosphate binding"/>
    <property type="evidence" value="ECO:0007669"/>
    <property type="project" value="TreeGrafter"/>
</dbReference>
<evidence type="ECO:0000313" key="17">
    <source>
        <dbReference type="Proteomes" id="UP000484164"/>
    </source>
</evidence>
<evidence type="ECO:0000259" key="15">
    <source>
        <dbReference type="Pfam" id="PF00365"/>
    </source>
</evidence>
<feature type="binding site" description="in other chain" evidence="14">
    <location>
        <begin position="257"/>
        <end position="260"/>
    </location>
    <ligand>
        <name>substrate</name>
        <note>ligand shared between dimeric partners</note>
    </ligand>
</feature>
<feature type="domain" description="Phosphofructokinase" evidence="15">
    <location>
        <begin position="8"/>
        <end position="282"/>
    </location>
</feature>
<accession>A0A6L3ZBP2</accession>
<dbReference type="GO" id="GO:0005945">
    <property type="term" value="C:6-phosphofructokinase complex"/>
    <property type="evidence" value="ECO:0007669"/>
    <property type="project" value="TreeGrafter"/>
</dbReference>
<evidence type="ECO:0000256" key="13">
    <source>
        <dbReference type="ARBA" id="ARBA00048070"/>
    </source>
</evidence>
<dbReference type="NCBIfam" id="TIGR02482">
    <property type="entry name" value="PFKA_ATP"/>
    <property type="match status" value="1"/>
</dbReference>
<feature type="binding site" description="in other chain" evidence="14">
    <location>
        <begin position="130"/>
        <end position="132"/>
    </location>
    <ligand>
        <name>substrate</name>
        <note>ligand shared between dimeric partners</note>
    </ligand>
</feature>
<keyword evidence="10 14" id="KW-0067">ATP-binding</keyword>
<protein>
    <recommendedName>
        <fullName evidence="14">ATP-dependent 6-phosphofructokinase</fullName>
        <shortName evidence="14">ATP-PFK</shortName>
        <shortName evidence="14">Phosphofructokinase</shortName>
        <ecNumber evidence="14">2.7.1.11</ecNumber>
    </recommendedName>
    <alternativeName>
        <fullName evidence="14">Phosphohexokinase</fullName>
    </alternativeName>
</protein>
<name>A0A6L3ZBP2_9FLAO</name>
<dbReference type="Gene3D" id="3.40.50.460">
    <property type="entry name" value="Phosphofructokinase domain"/>
    <property type="match status" value="1"/>
</dbReference>
<feature type="binding site" description="in other chain" evidence="14">
    <location>
        <position position="159"/>
    </location>
    <ligand>
        <name>ADP</name>
        <dbReference type="ChEBI" id="CHEBI:456216"/>
        <note>allosteric activator; ligand shared between dimeric partners</note>
    </ligand>
</feature>
<keyword evidence="9 14" id="KW-0418">Kinase</keyword>
<dbReference type="InterPro" id="IPR000023">
    <property type="entry name" value="Phosphofructokinase_dom"/>
</dbReference>
<dbReference type="GO" id="GO:0005524">
    <property type="term" value="F:ATP binding"/>
    <property type="evidence" value="ECO:0007669"/>
    <property type="project" value="UniProtKB-UniRule"/>
</dbReference>
<dbReference type="UniPathway" id="UPA00109">
    <property type="reaction ID" value="UER00182"/>
</dbReference>
<proteinExistence type="inferred from homology"/>
<evidence type="ECO:0000256" key="11">
    <source>
        <dbReference type="ARBA" id="ARBA00022842"/>
    </source>
</evidence>
<dbReference type="GO" id="GO:0042802">
    <property type="term" value="F:identical protein binding"/>
    <property type="evidence" value="ECO:0007669"/>
    <property type="project" value="TreeGrafter"/>
</dbReference>
<comment type="caution">
    <text evidence="14">Lacks conserved residue(s) required for the propagation of feature annotation.</text>
</comment>
<evidence type="ECO:0000256" key="14">
    <source>
        <dbReference type="HAMAP-Rule" id="MF_00339"/>
    </source>
</evidence>
<dbReference type="HAMAP" id="MF_00339">
    <property type="entry name" value="Phosphofructokinase_I_B1"/>
    <property type="match status" value="1"/>
</dbReference>
<feature type="binding site" evidence="14">
    <location>
        <begin position="76"/>
        <end position="77"/>
    </location>
    <ligand>
        <name>ATP</name>
        <dbReference type="ChEBI" id="CHEBI:30616"/>
    </ligand>
</feature>
<keyword evidence="8 14" id="KW-0547">Nucleotide-binding</keyword>
<feature type="binding site" evidence="14">
    <location>
        <position position="251"/>
    </location>
    <ligand>
        <name>substrate</name>
        <note>ligand shared between dimeric partners</note>
    </ligand>
</feature>
<dbReference type="InterPro" id="IPR022953">
    <property type="entry name" value="ATP_PFK"/>
</dbReference>
<feature type="binding site" evidence="14">
    <location>
        <position position="107"/>
    </location>
    <ligand>
        <name>Mg(2+)</name>
        <dbReference type="ChEBI" id="CHEBI:18420"/>
        <note>catalytic</note>
    </ligand>
</feature>
<evidence type="ECO:0000256" key="12">
    <source>
        <dbReference type="ARBA" id="ARBA00023152"/>
    </source>
</evidence>
<feature type="binding site" evidence="14">
    <location>
        <position position="15"/>
    </location>
    <ligand>
        <name>ATP</name>
        <dbReference type="ChEBI" id="CHEBI:30616"/>
    </ligand>
</feature>
<keyword evidence="6 14" id="KW-0808">Transferase</keyword>
<dbReference type="GO" id="GO:0046872">
    <property type="term" value="F:metal ion binding"/>
    <property type="evidence" value="ECO:0007669"/>
    <property type="project" value="UniProtKB-KW"/>
</dbReference>
<dbReference type="FunFam" id="3.40.50.450:FF:000001">
    <property type="entry name" value="ATP-dependent 6-phosphofructokinase"/>
    <property type="match status" value="1"/>
</dbReference>
<comment type="subcellular location">
    <subcellularLocation>
        <location evidence="2 14">Cytoplasm</location>
    </subcellularLocation>
</comment>
<evidence type="ECO:0000256" key="2">
    <source>
        <dbReference type="ARBA" id="ARBA00004496"/>
    </source>
</evidence>
<comment type="cofactor">
    <cofactor evidence="1 14">
        <name>Mg(2+)</name>
        <dbReference type="ChEBI" id="CHEBI:18420"/>
    </cofactor>
</comment>
<feature type="binding site" evidence="14">
    <location>
        <position position="167"/>
    </location>
    <ligand>
        <name>substrate</name>
        <note>ligand shared between dimeric partners</note>
    </ligand>
</feature>
<dbReference type="PANTHER" id="PTHR13697">
    <property type="entry name" value="PHOSPHOFRUCTOKINASE"/>
    <property type="match status" value="1"/>
</dbReference>
<feature type="binding site" evidence="14">
    <location>
        <begin position="106"/>
        <end position="109"/>
    </location>
    <ligand>
        <name>ATP</name>
        <dbReference type="ChEBI" id="CHEBI:30616"/>
    </ligand>
</feature>
<dbReference type="PANTHER" id="PTHR13697:SF4">
    <property type="entry name" value="ATP-DEPENDENT 6-PHOSPHOFRUCTOKINASE"/>
    <property type="match status" value="1"/>
</dbReference>
<evidence type="ECO:0000256" key="4">
    <source>
        <dbReference type="ARBA" id="ARBA00022490"/>
    </source>
</evidence>
<dbReference type="GO" id="GO:0030388">
    <property type="term" value="P:fructose 1,6-bisphosphate metabolic process"/>
    <property type="evidence" value="ECO:0007669"/>
    <property type="project" value="TreeGrafter"/>
</dbReference>
<comment type="activity regulation">
    <text evidence="14">Allosterically activated by ADP and other diphosphonucleosides, and allosterically inhibited by phosphoenolpyruvate.</text>
</comment>
<dbReference type="EC" id="2.7.1.11" evidence="14"/>
<feature type="active site" description="Proton acceptor" evidence="14">
    <location>
        <position position="132"/>
    </location>
</feature>
<dbReference type="InterPro" id="IPR012003">
    <property type="entry name" value="ATP_PFK_prok-type"/>
</dbReference>